<keyword evidence="1" id="KW-0472">Membrane</keyword>
<evidence type="ECO:0008006" key="4">
    <source>
        <dbReference type="Google" id="ProtNLM"/>
    </source>
</evidence>
<organism evidence="2 3">
    <name type="scientific">Butyricimonas virosa</name>
    <dbReference type="NCBI Taxonomy" id="544645"/>
    <lineage>
        <taxon>Bacteria</taxon>
        <taxon>Pseudomonadati</taxon>
        <taxon>Bacteroidota</taxon>
        <taxon>Bacteroidia</taxon>
        <taxon>Bacteroidales</taxon>
        <taxon>Odoribacteraceae</taxon>
        <taxon>Butyricimonas</taxon>
    </lineage>
</organism>
<dbReference type="Proteomes" id="UP000283589">
    <property type="component" value="Unassembled WGS sequence"/>
</dbReference>
<keyword evidence="1" id="KW-0812">Transmembrane</keyword>
<accession>A0A412WX98</accession>
<dbReference type="EMBL" id="QRZA01000023">
    <property type="protein sequence ID" value="RGV32154.1"/>
    <property type="molecule type" value="Genomic_DNA"/>
</dbReference>
<feature type="transmembrane region" description="Helical" evidence="1">
    <location>
        <begin position="67"/>
        <end position="87"/>
    </location>
</feature>
<comment type="caution">
    <text evidence="2">The sequence shown here is derived from an EMBL/GenBank/DDBJ whole genome shotgun (WGS) entry which is preliminary data.</text>
</comment>
<reference evidence="2 3" key="1">
    <citation type="submission" date="2018-08" db="EMBL/GenBank/DDBJ databases">
        <title>A genome reference for cultivated species of the human gut microbiota.</title>
        <authorList>
            <person name="Zou Y."/>
            <person name="Xue W."/>
            <person name="Luo G."/>
        </authorList>
    </citation>
    <scope>NUCLEOTIDE SEQUENCE [LARGE SCALE GENOMIC DNA]</scope>
    <source>
        <strain evidence="2 3">AF14-49</strain>
    </source>
</reference>
<dbReference type="STRING" id="1121130.GCA_000519105_02676"/>
<name>A0A412WX98_9BACT</name>
<keyword evidence="1" id="KW-1133">Transmembrane helix</keyword>
<dbReference type="InterPro" id="IPR021497">
    <property type="entry name" value="GTA_holin_3TM"/>
</dbReference>
<evidence type="ECO:0000256" key="1">
    <source>
        <dbReference type="SAM" id="Phobius"/>
    </source>
</evidence>
<evidence type="ECO:0000313" key="3">
    <source>
        <dbReference type="Proteomes" id="UP000283589"/>
    </source>
</evidence>
<dbReference type="Pfam" id="PF11351">
    <property type="entry name" value="GTA_holin_3TM"/>
    <property type="match status" value="1"/>
</dbReference>
<evidence type="ECO:0000313" key="2">
    <source>
        <dbReference type="EMBL" id="RGV32154.1"/>
    </source>
</evidence>
<dbReference type="RefSeq" id="WP_118261054.1">
    <property type="nucleotide sequence ID" value="NZ_CALBWO010000052.1"/>
</dbReference>
<protein>
    <recommendedName>
        <fullName evidence="4">Holin</fullName>
    </recommendedName>
</protein>
<sequence length="123" mass="13961">MGVLQNVIREIGDIVNRLSVSSKEKQKIQEEIQSLVYRYKSELVREQSAAVGEEARGNWLQRSWRPIVMLAFALVILSGMFMESTLLSDSSRLWDLLEIGLGGYVIGRSGEKVTDCLLSKKWK</sequence>
<proteinExistence type="predicted"/>
<gene>
    <name evidence="2" type="ORF">DWW18_14780</name>
</gene>
<dbReference type="AlphaFoldDB" id="A0A412WX98"/>